<dbReference type="PANTHER" id="PTHR10963">
    <property type="entry name" value="GLYCOSYL HYDROLASE-RELATED"/>
    <property type="match status" value="1"/>
</dbReference>
<dbReference type="Proteomes" id="UP000188273">
    <property type="component" value="Chromosome"/>
</dbReference>
<proteinExistence type="inferred from homology"/>
<feature type="signal peptide" evidence="2">
    <location>
        <begin position="1"/>
        <end position="30"/>
    </location>
</feature>
<dbReference type="EMBL" id="CP019633">
    <property type="protein sequence ID" value="AQQ08858.1"/>
    <property type="molecule type" value="Genomic_DNA"/>
</dbReference>
<dbReference type="PROSITE" id="PS51762">
    <property type="entry name" value="GH16_2"/>
    <property type="match status" value="1"/>
</dbReference>
<keyword evidence="4" id="KW-0378">Hydrolase</keyword>
<dbReference type="GO" id="GO:0005975">
    <property type="term" value="P:carbohydrate metabolic process"/>
    <property type="evidence" value="ECO:0007669"/>
    <property type="project" value="InterPro"/>
</dbReference>
<evidence type="ECO:0000259" key="3">
    <source>
        <dbReference type="PROSITE" id="PS51762"/>
    </source>
</evidence>
<evidence type="ECO:0000256" key="2">
    <source>
        <dbReference type="SAM" id="SignalP"/>
    </source>
</evidence>
<dbReference type="InterPro" id="IPR050546">
    <property type="entry name" value="Glycosyl_Hydrlase_16"/>
</dbReference>
<evidence type="ECO:0000313" key="5">
    <source>
        <dbReference type="Proteomes" id="UP000188273"/>
    </source>
</evidence>
<dbReference type="KEGG" id="pbu:L21SP3_00650"/>
<organism evidence="4 5">
    <name type="scientific">Sedimentisphaera cyanobacteriorum</name>
    <dbReference type="NCBI Taxonomy" id="1940790"/>
    <lineage>
        <taxon>Bacteria</taxon>
        <taxon>Pseudomonadati</taxon>
        <taxon>Planctomycetota</taxon>
        <taxon>Phycisphaerae</taxon>
        <taxon>Sedimentisphaerales</taxon>
        <taxon>Sedimentisphaeraceae</taxon>
        <taxon>Sedimentisphaera</taxon>
    </lineage>
</organism>
<gene>
    <name evidence="4" type="primary">cgkA</name>
    <name evidence="4" type="ORF">L21SP3_00650</name>
</gene>
<keyword evidence="2" id="KW-0732">Signal</keyword>
<dbReference type="Pfam" id="PF00722">
    <property type="entry name" value="Glyco_hydro_16"/>
    <property type="match status" value="1"/>
</dbReference>
<evidence type="ECO:0000313" key="4">
    <source>
        <dbReference type="EMBL" id="AQQ08858.1"/>
    </source>
</evidence>
<dbReference type="PANTHER" id="PTHR10963:SF55">
    <property type="entry name" value="GLYCOSIDE HYDROLASE FAMILY 16 PROTEIN"/>
    <property type="match status" value="1"/>
</dbReference>
<dbReference type="CDD" id="cd08023">
    <property type="entry name" value="GH16_laminarinase_like"/>
    <property type="match status" value="1"/>
</dbReference>
<dbReference type="EC" id="3.2.1.83" evidence="4"/>
<name>A0A1Q2HN40_9BACT</name>
<dbReference type="SUPFAM" id="SSF49899">
    <property type="entry name" value="Concanavalin A-like lectins/glucanases"/>
    <property type="match status" value="1"/>
</dbReference>
<keyword evidence="4" id="KW-0326">Glycosidase</keyword>
<reference evidence="5" key="1">
    <citation type="submission" date="2017-02" db="EMBL/GenBank/DDBJ databases">
        <title>Comparative genomics and description of representatives of a novel lineage of planctomycetes thriving in anoxic sediments.</title>
        <authorList>
            <person name="Spring S."/>
            <person name="Bunk B."/>
            <person name="Sproer C."/>
            <person name="Klenk H.-P."/>
        </authorList>
    </citation>
    <scope>NUCLEOTIDE SEQUENCE [LARGE SCALE GENOMIC DNA]</scope>
    <source>
        <strain evidence="5">L21-RPul-D3</strain>
    </source>
</reference>
<dbReference type="GO" id="GO:0033918">
    <property type="term" value="F:kappa-carrageenase activity"/>
    <property type="evidence" value="ECO:0007669"/>
    <property type="project" value="UniProtKB-EC"/>
</dbReference>
<keyword evidence="5" id="KW-1185">Reference proteome</keyword>
<accession>A0A1Q2HN40</accession>
<dbReference type="Gene3D" id="2.60.120.200">
    <property type="match status" value="1"/>
</dbReference>
<evidence type="ECO:0000256" key="1">
    <source>
        <dbReference type="ARBA" id="ARBA00006865"/>
    </source>
</evidence>
<dbReference type="InterPro" id="IPR013320">
    <property type="entry name" value="ConA-like_dom_sf"/>
</dbReference>
<comment type="similarity">
    <text evidence="1">Belongs to the glycosyl hydrolase 16 family.</text>
</comment>
<protein>
    <submittedName>
        <fullName evidence="4">Kappa-carrageenase</fullName>
        <ecNumber evidence="4">3.2.1.83</ecNumber>
    </submittedName>
</protein>
<dbReference type="AlphaFoldDB" id="A0A1Q2HN40"/>
<feature type="chain" id="PRO_5012998563" evidence="2">
    <location>
        <begin position="31"/>
        <end position="454"/>
    </location>
</feature>
<feature type="domain" description="GH16" evidence="3">
    <location>
        <begin position="31"/>
        <end position="284"/>
    </location>
</feature>
<dbReference type="Gene3D" id="2.60.120.260">
    <property type="entry name" value="Galactose-binding domain-like"/>
    <property type="match status" value="1"/>
</dbReference>
<sequence length="454" mass="51097" precursor="true">MLNPLKGNGVKKGICAAAAAVLLLQGYLSASIDDSTPLSSQPASGGTGWDLVWSDEFNGSQLDSSKWSRQVSSKSRNPRWDKGIHDWWWKAGNAFLDGNGKLILRAEKHDWNTLYCGSVNTNNLYEPRYGYYEVRMKNADTSKAVHTAFWFQGDNMGNVDGSGADGAEIDVFESAWVGDYTKSVVHIDGYGSSKQANTKRWNAPGIHSGFHTYGLEWTEDYLKIYYDGQLKTQYTNAKWIPQVGEYIWLSDGASFGDGDFQSQPNGFLTDAEVEYVRVWQKDTSAQQITDDTDPAVQYSDGWGLWTGNPSYQNTEHFCNTPWKWAEFTFTGTKAVYYGVKRKDLGIARIYLDSVLQTEIDCYSSQAQYFTQLYETPWLPYGTHTLMVRVTDDKNPASSGIEVIVDAFGSFAAYPADLNEDQRVDMLDFSELALGWEESFNLQKLSELTAQWLLQ</sequence>
<dbReference type="InterPro" id="IPR000757">
    <property type="entry name" value="Beta-glucanase-like"/>
</dbReference>
<dbReference type="STRING" id="1940790.L21SP3_00650"/>